<protein>
    <submittedName>
        <fullName evidence="1">Uncharacterized protein</fullName>
    </submittedName>
</protein>
<accession>A0A139HJ32</accession>
<proteinExistence type="predicted"/>
<gene>
    <name evidence="1" type="ORF">AC578_231</name>
</gene>
<evidence type="ECO:0000313" key="1">
    <source>
        <dbReference type="EMBL" id="KXT02387.1"/>
    </source>
</evidence>
<dbReference type="Proteomes" id="UP000070133">
    <property type="component" value="Unassembled WGS sequence"/>
</dbReference>
<name>A0A139HJ32_9PEZI</name>
<dbReference type="EMBL" id="LFZN01000043">
    <property type="protein sequence ID" value="KXT02387.1"/>
    <property type="molecule type" value="Genomic_DNA"/>
</dbReference>
<dbReference type="AlphaFoldDB" id="A0A139HJ32"/>
<evidence type="ECO:0000313" key="2">
    <source>
        <dbReference type="Proteomes" id="UP000070133"/>
    </source>
</evidence>
<comment type="caution">
    <text evidence="1">The sequence shown here is derived from an EMBL/GenBank/DDBJ whole genome shotgun (WGS) entry which is preliminary data.</text>
</comment>
<organism evidence="1 2">
    <name type="scientific">Pseudocercospora eumusae</name>
    <dbReference type="NCBI Taxonomy" id="321146"/>
    <lineage>
        <taxon>Eukaryota</taxon>
        <taxon>Fungi</taxon>
        <taxon>Dikarya</taxon>
        <taxon>Ascomycota</taxon>
        <taxon>Pezizomycotina</taxon>
        <taxon>Dothideomycetes</taxon>
        <taxon>Dothideomycetidae</taxon>
        <taxon>Mycosphaerellales</taxon>
        <taxon>Mycosphaerellaceae</taxon>
        <taxon>Pseudocercospora</taxon>
    </lineage>
</organism>
<keyword evidence="2" id="KW-1185">Reference proteome</keyword>
<sequence>MLGTGRHSDAAEKVLWTDAGLRRKFVLCFRFVPNVIDPVRLVTLTAASCASEYGRSRSYEGEIGIDTDVINTPLTLRAHITHRDQNDQHADPARDVLEYNNHLHSSLAWTS</sequence>
<reference evidence="1 2" key="1">
    <citation type="submission" date="2015-07" db="EMBL/GenBank/DDBJ databases">
        <title>Comparative genomics of the Sigatoka disease complex on banana suggests a link between parallel evolutionary changes in Pseudocercospora fijiensis and Pseudocercospora eumusae and increased virulence on the banana host.</title>
        <authorList>
            <person name="Chang T.-C."/>
            <person name="Salvucci A."/>
            <person name="Crous P.W."/>
            <person name="Stergiopoulos I."/>
        </authorList>
    </citation>
    <scope>NUCLEOTIDE SEQUENCE [LARGE SCALE GENOMIC DNA]</scope>
    <source>
        <strain evidence="1 2">CBS 114824</strain>
    </source>
</reference>